<reference evidence="2 3" key="1">
    <citation type="submission" date="2024-07" db="EMBL/GenBank/DDBJ databases">
        <title>Section-level genome sequencing and comparative genomics of Aspergillus sections Usti and Cavernicolus.</title>
        <authorList>
            <consortium name="Lawrence Berkeley National Laboratory"/>
            <person name="Nybo J.L."/>
            <person name="Vesth T.C."/>
            <person name="Theobald S."/>
            <person name="Frisvad J.C."/>
            <person name="Larsen T.O."/>
            <person name="Kjaerboelling I."/>
            <person name="Rothschild-Mancinelli K."/>
            <person name="Lyhne E.K."/>
            <person name="Kogle M.E."/>
            <person name="Barry K."/>
            <person name="Clum A."/>
            <person name="Na H."/>
            <person name="Ledsgaard L."/>
            <person name="Lin J."/>
            <person name="Lipzen A."/>
            <person name="Kuo A."/>
            <person name="Riley R."/>
            <person name="Mondo S."/>
            <person name="LaButti K."/>
            <person name="Haridas S."/>
            <person name="Pangalinan J."/>
            <person name="Salamov A.A."/>
            <person name="Simmons B.A."/>
            <person name="Magnuson J.K."/>
            <person name="Chen J."/>
            <person name="Drula E."/>
            <person name="Henrissat B."/>
            <person name="Wiebenga A."/>
            <person name="Lubbers R.J."/>
            <person name="Gomes A.C."/>
            <person name="Makela M.R."/>
            <person name="Stajich J."/>
            <person name="Grigoriev I.V."/>
            <person name="Mortensen U.H."/>
            <person name="De vries R.P."/>
            <person name="Baker S.E."/>
            <person name="Andersen M.R."/>
        </authorList>
    </citation>
    <scope>NUCLEOTIDE SEQUENCE [LARGE SCALE GENOMIC DNA]</scope>
    <source>
        <strain evidence="2 3">CBS 600.67</strain>
    </source>
</reference>
<evidence type="ECO:0000256" key="1">
    <source>
        <dbReference type="SAM" id="MobiDB-lite"/>
    </source>
</evidence>
<sequence>MARSTLNPSAALFTSKPFTSYHRNIPRQPAAPWHPAIPHQSATRYRAGIPWPSAIPWQPAIHCLWVLETIYQSEVRSRLSKREYIMKHLNWINNALNDPPLESNNTPVRTLTPGDLERLGCHPITVNPVGHRGGADICSFPFGPCFFRPLSYTTFKEHPTEHPLSLSRISLAGCLIRPVIELEAPILDIEFGHHAHDQTVERTTKINSSGALIAERFFLTVALPYMFVATNSAAVRNAKAMHECVRAVMTLPRKNFPDADGSRPHGASLLDNALVRRIDVKAYMLGPDGDGTTRTINPATSLTETNSAYPWEVESVYCNPAVQHCTTTLLIGDDMSDNIIHIAELKAAVRVMLSRYHAFQDAIHVAVLVISYMGPKHGRIMQAHHDGKDLILQCSPLINFEDYDSGPVSLFARYTLACPTSYLEAHEPPKKEKKHINNIVGKGRRKQLGRS</sequence>
<feature type="region of interest" description="Disordered" evidence="1">
    <location>
        <begin position="428"/>
        <end position="451"/>
    </location>
</feature>
<comment type="caution">
    <text evidence="2">The sequence shown here is derived from an EMBL/GenBank/DDBJ whole genome shotgun (WGS) entry which is preliminary data.</text>
</comment>
<dbReference type="EMBL" id="JBFXLS010000029">
    <property type="protein sequence ID" value="KAL2826680.1"/>
    <property type="molecule type" value="Genomic_DNA"/>
</dbReference>
<organism evidence="2 3">
    <name type="scientific">Aspergillus cavernicola</name>
    <dbReference type="NCBI Taxonomy" id="176166"/>
    <lineage>
        <taxon>Eukaryota</taxon>
        <taxon>Fungi</taxon>
        <taxon>Dikarya</taxon>
        <taxon>Ascomycota</taxon>
        <taxon>Pezizomycotina</taxon>
        <taxon>Eurotiomycetes</taxon>
        <taxon>Eurotiomycetidae</taxon>
        <taxon>Eurotiales</taxon>
        <taxon>Aspergillaceae</taxon>
        <taxon>Aspergillus</taxon>
        <taxon>Aspergillus subgen. Nidulantes</taxon>
    </lineage>
</organism>
<feature type="compositionally biased region" description="Basic residues" evidence="1">
    <location>
        <begin position="431"/>
        <end position="451"/>
    </location>
</feature>
<gene>
    <name evidence="2" type="ORF">BDW59DRAFT_160872</name>
</gene>
<evidence type="ECO:0000313" key="2">
    <source>
        <dbReference type="EMBL" id="KAL2826680.1"/>
    </source>
</evidence>
<dbReference type="Proteomes" id="UP001610335">
    <property type="component" value="Unassembled WGS sequence"/>
</dbReference>
<evidence type="ECO:0000313" key="3">
    <source>
        <dbReference type="Proteomes" id="UP001610335"/>
    </source>
</evidence>
<accession>A0ABR4IFZ1</accession>
<proteinExistence type="predicted"/>
<keyword evidence="3" id="KW-1185">Reference proteome</keyword>
<protein>
    <submittedName>
        <fullName evidence="2">Uncharacterized protein</fullName>
    </submittedName>
</protein>
<name>A0ABR4IFZ1_9EURO</name>